<dbReference type="InterPro" id="IPR039422">
    <property type="entry name" value="MarR/SlyA-like"/>
</dbReference>
<evidence type="ECO:0000259" key="1">
    <source>
        <dbReference type="PROSITE" id="PS50995"/>
    </source>
</evidence>
<dbReference type="PANTHER" id="PTHR33164">
    <property type="entry name" value="TRANSCRIPTIONAL REGULATOR, MARR FAMILY"/>
    <property type="match status" value="1"/>
</dbReference>
<name>A0ABW5D831_9BACT</name>
<dbReference type="RefSeq" id="WP_386819837.1">
    <property type="nucleotide sequence ID" value="NZ_JBHUIT010000008.1"/>
</dbReference>
<feature type="domain" description="HTH marR-type" evidence="1">
    <location>
        <begin position="16"/>
        <end position="152"/>
    </location>
</feature>
<gene>
    <name evidence="2" type="ORF">ACFSSA_07665</name>
</gene>
<dbReference type="Proteomes" id="UP001597375">
    <property type="component" value="Unassembled WGS sequence"/>
</dbReference>
<organism evidence="2 3">
    <name type="scientific">Luteolibacter algae</name>
    <dbReference type="NCBI Taxonomy" id="454151"/>
    <lineage>
        <taxon>Bacteria</taxon>
        <taxon>Pseudomonadati</taxon>
        <taxon>Verrucomicrobiota</taxon>
        <taxon>Verrucomicrobiia</taxon>
        <taxon>Verrucomicrobiales</taxon>
        <taxon>Verrucomicrobiaceae</taxon>
        <taxon>Luteolibacter</taxon>
    </lineage>
</organism>
<dbReference type="Pfam" id="PF12802">
    <property type="entry name" value="MarR_2"/>
    <property type="match status" value="1"/>
</dbReference>
<dbReference type="PROSITE" id="PS50995">
    <property type="entry name" value="HTH_MARR_2"/>
    <property type="match status" value="1"/>
</dbReference>
<dbReference type="SMART" id="SM00347">
    <property type="entry name" value="HTH_MARR"/>
    <property type="match status" value="1"/>
</dbReference>
<keyword evidence="3" id="KW-1185">Reference proteome</keyword>
<proteinExistence type="predicted"/>
<dbReference type="InterPro" id="IPR036388">
    <property type="entry name" value="WH-like_DNA-bd_sf"/>
</dbReference>
<protein>
    <submittedName>
        <fullName evidence="2">MarR family winged helix-turn-helix transcriptional regulator</fullName>
    </submittedName>
</protein>
<accession>A0ABW5D831</accession>
<dbReference type="SUPFAM" id="SSF46785">
    <property type="entry name" value="Winged helix' DNA-binding domain"/>
    <property type="match status" value="1"/>
</dbReference>
<dbReference type="PRINTS" id="PR00598">
    <property type="entry name" value="HTHMARR"/>
</dbReference>
<evidence type="ECO:0000313" key="2">
    <source>
        <dbReference type="EMBL" id="MFD2256548.1"/>
    </source>
</evidence>
<dbReference type="Gene3D" id="1.10.10.10">
    <property type="entry name" value="Winged helix-like DNA-binding domain superfamily/Winged helix DNA-binding domain"/>
    <property type="match status" value="1"/>
</dbReference>
<dbReference type="InterPro" id="IPR036390">
    <property type="entry name" value="WH_DNA-bd_sf"/>
</dbReference>
<comment type="caution">
    <text evidence="2">The sequence shown here is derived from an EMBL/GenBank/DDBJ whole genome shotgun (WGS) entry which is preliminary data.</text>
</comment>
<dbReference type="InterPro" id="IPR000835">
    <property type="entry name" value="HTH_MarR-typ"/>
</dbReference>
<dbReference type="EMBL" id="JBHUIT010000008">
    <property type="protein sequence ID" value="MFD2256548.1"/>
    <property type="molecule type" value="Genomic_DNA"/>
</dbReference>
<sequence length="175" mass="19695">MSIVRSHPTTTQTDPRQVAWRMLLTVHAHAYRQIDTELISAGALSFDDYDVLLTLNEAENETLRMSELAEAVLLSNSGMSRRVTQLVACGLVTRKQSEHDGRVFRVKLTVKGRKALDRTWAVYKPLIDNIFAKHFSEEEAFQLASLLQKVLNATGLDHHRNLLENGMTDAPKPNA</sequence>
<evidence type="ECO:0000313" key="3">
    <source>
        <dbReference type="Proteomes" id="UP001597375"/>
    </source>
</evidence>
<reference evidence="3" key="1">
    <citation type="journal article" date="2019" name="Int. J. Syst. Evol. Microbiol.">
        <title>The Global Catalogue of Microorganisms (GCM) 10K type strain sequencing project: providing services to taxonomists for standard genome sequencing and annotation.</title>
        <authorList>
            <consortium name="The Broad Institute Genomics Platform"/>
            <consortium name="The Broad Institute Genome Sequencing Center for Infectious Disease"/>
            <person name="Wu L."/>
            <person name="Ma J."/>
        </authorList>
    </citation>
    <scope>NUCLEOTIDE SEQUENCE [LARGE SCALE GENOMIC DNA]</scope>
    <source>
        <strain evidence="3">CGMCC 4.7106</strain>
    </source>
</reference>
<dbReference type="PANTHER" id="PTHR33164:SF57">
    <property type="entry name" value="MARR-FAMILY TRANSCRIPTIONAL REGULATOR"/>
    <property type="match status" value="1"/>
</dbReference>